<gene>
    <name evidence="8" type="ORF">E1284_00540</name>
</gene>
<evidence type="ECO:0000259" key="7">
    <source>
        <dbReference type="Pfam" id="PF02771"/>
    </source>
</evidence>
<keyword evidence="5" id="KW-0560">Oxidoreductase</keyword>
<comment type="caution">
    <text evidence="8">The sequence shown here is derived from an EMBL/GenBank/DDBJ whole genome shotgun (WGS) entry which is preliminary data.</text>
</comment>
<dbReference type="PANTHER" id="PTHR43884">
    <property type="entry name" value="ACYL-COA DEHYDROGENASE"/>
    <property type="match status" value="1"/>
</dbReference>
<evidence type="ECO:0000256" key="5">
    <source>
        <dbReference type="ARBA" id="ARBA00023002"/>
    </source>
</evidence>
<keyword evidence="3" id="KW-0285">Flavoprotein</keyword>
<reference evidence="8 9" key="1">
    <citation type="submission" date="2019-03" db="EMBL/GenBank/DDBJ databases">
        <title>Draft genome sequences of novel Actinobacteria.</title>
        <authorList>
            <person name="Sahin N."/>
            <person name="Ay H."/>
            <person name="Saygin H."/>
        </authorList>
    </citation>
    <scope>NUCLEOTIDE SEQUENCE [LARGE SCALE GENOMIC DNA]</scope>
    <source>
        <strain evidence="8 9">DSM 45347</strain>
    </source>
</reference>
<dbReference type="GO" id="GO:0003995">
    <property type="term" value="F:acyl-CoA dehydrogenase activity"/>
    <property type="evidence" value="ECO:0007669"/>
    <property type="project" value="TreeGrafter"/>
</dbReference>
<evidence type="ECO:0000256" key="3">
    <source>
        <dbReference type="ARBA" id="ARBA00022630"/>
    </source>
</evidence>
<feature type="domain" description="Acyl-CoA dehydrogenase/oxidase N-terminal" evidence="7">
    <location>
        <begin position="6"/>
        <end position="95"/>
    </location>
</feature>
<organism evidence="8 9">
    <name type="scientific">Actinomadura bangladeshensis</name>
    <dbReference type="NCBI Taxonomy" id="453573"/>
    <lineage>
        <taxon>Bacteria</taxon>
        <taxon>Bacillati</taxon>
        <taxon>Actinomycetota</taxon>
        <taxon>Actinomycetes</taxon>
        <taxon>Streptosporangiales</taxon>
        <taxon>Thermomonosporaceae</taxon>
        <taxon>Actinomadura</taxon>
    </lineage>
</organism>
<dbReference type="Proteomes" id="UP000295431">
    <property type="component" value="Unassembled WGS sequence"/>
</dbReference>
<dbReference type="InterPro" id="IPR037069">
    <property type="entry name" value="AcylCoA_DH/ox_N_sf"/>
</dbReference>
<evidence type="ECO:0000256" key="4">
    <source>
        <dbReference type="ARBA" id="ARBA00022827"/>
    </source>
</evidence>
<dbReference type="InterPro" id="IPR013786">
    <property type="entry name" value="AcylCoA_DH/ox_N"/>
</dbReference>
<keyword evidence="4" id="KW-0274">FAD</keyword>
<dbReference type="RefSeq" id="WP_131935889.1">
    <property type="nucleotide sequence ID" value="NZ_BAAAMX010000002.1"/>
</dbReference>
<evidence type="ECO:0000313" key="9">
    <source>
        <dbReference type="Proteomes" id="UP000295431"/>
    </source>
</evidence>
<comment type="similarity">
    <text evidence="2">Belongs to the acyl-CoA dehydrogenase family.</text>
</comment>
<dbReference type="Pfam" id="PF00441">
    <property type="entry name" value="Acyl-CoA_dh_1"/>
    <property type="match status" value="1"/>
</dbReference>
<name>A0A4R4PEU3_9ACTN</name>
<dbReference type="Pfam" id="PF02771">
    <property type="entry name" value="Acyl-CoA_dh_N"/>
    <property type="match status" value="1"/>
</dbReference>
<dbReference type="Gene3D" id="1.20.140.10">
    <property type="entry name" value="Butyryl-CoA Dehydrogenase, subunit A, domain 3"/>
    <property type="match status" value="1"/>
</dbReference>
<dbReference type="EMBL" id="SMJW01000001">
    <property type="protein sequence ID" value="TDC20403.1"/>
    <property type="molecule type" value="Genomic_DNA"/>
</dbReference>
<evidence type="ECO:0000259" key="6">
    <source>
        <dbReference type="Pfam" id="PF00441"/>
    </source>
</evidence>
<comment type="cofactor">
    <cofactor evidence="1">
        <name>FAD</name>
        <dbReference type="ChEBI" id="CHEBI:57692"/>
    </cofactor>
</comment>
<dbReference type="AlphaFoldDB" id="A0A4R4PEU3"/>
<keyword evidence="9" id="KW-1185">Reference proteome</keyword>
<evidence type="ECO:0000256" key="2">
    <source>
        <dbReference type="ARBA" id="ARBA00009347"/>
    </source>
</evidence>
<dbReference type="OrthoDB" id="4607453at2"/>
<dbReference type="InterPro" id="IPR009100">
    <property type="entry name" value="AcylCoA_DH/oxidase_NM_dom_sf"/>
</dbReference>
<dbReference type="PANTHER" id="PTHR43884:SF20">
    <property type="entry name" value="ACYL-COA DEHYDROGENASE FADE28"/>
    <property type="match status" value="1"/>
</dbReference>
<evidence type="ECO:0000256" key="1">
    <source>
        <dbReference type="ARBA" id="ARBA00001974"/>
    </source>
</evidence>
<dbReference type="GO" id="GO:0050660">
    <property type="term" value="F:flavin adenine dinucleotide binding"/>
    <property type="evidence" value="ECO:0007669"/>
    <property type="project" value="InterPro"/>
</dbReference>
<evidence type="ECO:0000313" key="8">
    <source>
        <dbReference type="EMBL" id="TDC20403.1"/>
    </source>
</evidence>
<sequence>MSLVPTEEQEHLRDAVRRFLAAAPPPADGPDQETWRRLATELGVTGLIVPERHGGAGAGAAELAVVLEEMGAALLPAPFLSSSVLAATLLVQLDGTADLLTDIASGDTIVIAAPWWGPAAGPVTADADNRLQGHFPCVVDGHLADVLLVVTDHHEIFAVDAADLVRRPLTTLDLTRGAARIELAGAVGRPLSCADPVRTLETAWNLTAVGLAAEQLGVARRCLEMTVQYARTRVQFGRPIGSFQAVKHALADLYVDCELAESAVRHAAWAADVEPAELAEAAALALASMTAFHAADQAIHFHGGMGFTWEHELHLYYRRAKAAQYLLGDPATHLDGLFQL</sequence>
<dbReference type="InterPro" id="IPR009075">
    <property type="entry name" value="AcylCo_DH/oxidase_C"/>
</dbReference>
<protein>
    <submittedName>
        <fullName evidence="8">Acyl-CoA dehydrogenase</fullName>
    </submittedName>
</protein>
<dbReference type="SUPFAM" id="SSF56645">
    <property type="entry name" value="Acyl-CoA dehydrogenase NM domain-like"/>
    <property type="match status" value="1"/>
</dbReference>
<proteinExistence type="inferred from homology"/>
<dbReference type="SUPFAM" id="SSF47203">
    <property type="entry name" value="Acyl-CoA dehydrogenase C-terminal domain-like"/>
    <property type="match status" value="1"/>
</dbReference>
<dbReference type="Gene3D" id="1.10.540.10">
    <property type="entry name" value="Acyl-CoA dehydrogenase/oxidase, N-terminal domain"/>
    <property type="match status" value="1"/>
</dbReference>
<dbReference type="InterPro" id="IPR036250">
    <property type="entry name" value="AcylCo_DH-like_C"/>
</dbReference>
<feature type="domain" description="Acyl-CoA dehydrogenase/oxidase C-terminal" evidence="6">
    <location>
        <begin position="202"/>
        <end position="331"/>
    </location>
</feature>
<accession>A0A4R4PEU3</accession>